<keyword evidence="3" id="KW-0808">Transferase</keyword>
<comment type="similarity">
    <text evidence="1">Belongs to the glycosyltransferase 2 family.</text>
</comment>
<dbReference type="Gene3D" id="3.90.550.10">
    <property type="entry name" value="Spore Coat Polysaccharide Biosynthesis Protein SpsA, Chain A"/>
    <property type="match status" value="1"/>
</dbReference>
<dbReference type="KEGG" id="dtx:ATSB10_35340"/>
<proteinExistence type="inferred from homology"/>
<evidence type="ECO:0000313" key="6">
    <source>
        <dbReference type="Proteomes" id="UP000077255"/>
    </source>
</evidence>
<keyword evidence="4" id="KW-1133">Transmembrane helix</keyword>
<evidence type="ECO:0000256" key="1">
    <source>
        <dbReference type="ARBA" id="ARBA00006739"/>
    </source>
</evidence>
<evidence type="ECO:0000256" key="3">
    <source>
        <dbReference type="ARBA" id="ARBA00022679"/>
    </source>
</evidence>
<keyword evidence="6" id="KW-1185">Reference proteome</keyword>
<sequence length="375" mass="41911">MTYLHGLFWLCALALGHTFVGYPAWVVAKARWGPRPVRRGEWTPTVSIVVAVHNAGAQAEARLANLAALDYPPGLIDIVVVCDGCEDDSAERCRRFGDERVRVLEFVRRRGKAACLNDAIAAARGEVLLMLDVRQRLEPQALRELVANLADPEVGVVGGELCFEDPETGFARSVDAYWRYETLIRRSESTSGSMIGVSGALYAMRREVFQPLPEGTVLDDVLVPMRAARAGWRVVFEPGARAWDRPSTEPVQEQRRKIRTLAGNFQLVQLSPWLLRPGRNPLWFRFVSHKLLRLAAPWMVLLLGLTAAVLATRHVWCALTLVALLAGVAMVLASRLLPVLGRWLPVRLSVAFFYMNAYAALALLTFARNRRLHLW</sequence>
<feature type="transmembrane region" description="Helical" evidence="4">
    <location>
        <begin position="349"/>
        <end position="367"/>
    </location>
</feature>
<dbReference type="OrthoDB" id="9766971at2"/>
<dbReference type="RefSeq" id="WP_063673958.1">
    <property type="nucleotide sequence ID" value="NZ_CP014841.1"/>
</dbReference>
<gene>
    <name evidence="5" type="ORF">ATSB10_35340</name>
</gene>
<evidence type="ECO:0000313" key="5">
    <source>
        <dbReference type="EMBL" id="AND70988.1"/>
    </source>
</evidence>
<keyword evidence="2" id="KW-0328">Glycosyltransferase</keyword>
<evidence type="ECO:0000256" key="4">
    <source>
        <dbReference type="SAM" id="Phobius"/>
    </source>
</evidence>
<feature type="transmembrane region" description="Helical" evidence="4">
    <location>
        <begin position="318"/>
        <end position="337"/>
    </location>
</feature>
<dbReference type="PANTHER" id="PTHR43630">
    <property type="entry name" value="POLY-BETA-1,6-N-ACETYL-D-GLUCOSAMINE SYNTHASE"/>
    <property type="match status" value="1"/>
</dbReference>
<dbReference type="CDD" id="cd06439">
    <property type="entry name" value="CESA_like_1"/>
    <property type="match status" value="1"/>
</dbReference>
<organism evidence="5 6">
    <name type="scientific">Dyella thiooxydans</name>
    <dbReference type="NCBI Taxonomy" id="445710"/>
    <lineage>
        <taxon>Bacteria</taxon>
        <taxon>Pseudomonadati</taxon>
        <taxon>Pseudomonadota</taxon>
        <taxon>Gammaproteobacteria</taxon>
        <taxon>Lysobacterales</taxon>
        <taxon>Rhodanobacteraceae</taxon>
        <taxon>Dyella</taxon>
    </lineage>
</organism>
<feature type="transmembrane region" description="Helical" evidence="4">
    <location>
        <begin position="6"/>
        <end position="28"/>
    </location>
</feature>
<dbReference type="InterPro" id="IPR029044">
    <property type="entry name" value="Nucleotide-diphossugar_trans"/>
</dbReference>
<dbReference type="EMBL" id="CP014841">
    <property type="protein sequence ID" value="AND70988.1"/>
    <property type="molecule type" value="Genomic_DNA"/>
</dbReference>
<reference evidence="5 6" key="1">
    <citation type="submission" date="2016-02" db="EMBL/GenBank/DDBJ databases">
        <title>Complete genome sequencing and analysis of ATSB10, Dyella thiooxydans isolated from rhizosphere soil of sunflower (Helianthus annuus L.).</title>
        <authorList>
            <person name="Lee Y."/>
            <person name="Hwangbo K."/>
            <person name="Chung H."/>
            <person name="Yoo J."/>
            <person name="Kim K.Y."/>
            <person name="Sa T.M."/>
            <person name="Um Y."/>
            <person name="Madhaiyan M."/>
        </authorList>
    </citation>
    <scope>NUCLEOTIDE SEQUENCE [LARGE SCALE GENOMIC DNA]</scope>
    <source>
        <strain evidence="5 6">ATSB10</strain>
    </source>
</reference>
<feature type="transmembrane region" description="Helical" evidence="4">
    <location>
        <begin position="291"/>
        <end position="312"/>
    </location>
</feature>
<dbReference type="SUPFAM" id="SSF53448">
    <property type="entry name" value="Nucleotide-diphospho-sugar transferases"/>
    <property type="match status" value="1"/>
</dbReference>
<accession>A0A160N5L5</accession>
<dbReference type="Pfam" id="PF13641">
    <property type="entry name" value="Glyco_tranf_2_3"/>
    <property type="match status" value="1"/>
</dbReference>
<name>A0A160N5L5_9GAMM</name>
<dbReference type="PATRIC" id="fig|445710.3.peg.3533"/>
<keyword evidence="4" id="KW-0472">Membrane</keyword>
<dbReference type="PANTHER" id="PTHR43630:SF1">
    <property type="entry name" value="POLY-BETA-1,6-N-ACETYL-D-GLUCOSAMINE SYNTHASE"/>
    <property type="match status" value="1"/>
</dbReference>
<evidence type="ECO:0000256" key="2">
    <source>
        <dbReference type="ARBA" id="ARBA00022676"/>
    </source>
</evidence>
<dbReference type="GO" id="GO:0016757">
    <property type="term" value="F:glycosyltransferase activity"/>
    <property type="evidence" value="ECO:0007669"/>
    <property type="project" value="UniProtKB-KW"/>
</dbReference>
<dbReference type="Proteomes" id="UP000077255">
    <property type="component" value="Chromosome"/>
</dbReference>
<dbReference type="AlphaFoldDB" id="A0A160N5L5"/>
<protein>
    <recommendedName>
        <fullName evidence="7">Glycosyltransferase 2-like domain-containing protein</fullName>
    </recommendedName>
</protein>
<keyword evidence="4" id="KW-0812">Transmembrane</keyword>
<dbReference type="STRING" id="445710.ATSB10_35340"/>
<evidence type="ECO:0008006" key="7">
    <source>
        <dbReference type="Google" id="ProtNLM"/>
    </source>
</evidence>